<dbReference type="InterPro" id="IPR000917">
    <property type="entry name" value="Sulfatase_N"/>
</dbReference>
<dbReference type="Pfam" id="PF00884">
    <property type="entry name" value="Sulfatase"/>
    <property type="match status" value="1"/>
</dbReference>
<sequence>MARQPNVLFVMTDQQRGDTIAALGNPQIHTPNFDRLVNRGASLSQAYTPTPVCVAARYAIRTGRSALTTRVFSNGFEPPTPGQAEGMVERCGPYLGTRMRELGYRTFGVGKFHTNPWDEDLGYDVQLRSEELFGTSERRSSDAYAAFITESHPHFDFIEGLHGERTEMYYVPQMSPLPAQLTVESWAADRAVEQIGADDGGRDRRPFFGMLSFIGPHPPLAPPVPFNRLYDPDRMPNPVRGDIDVDHADEQIPWMNHGVWAEEIGDAQARMLRA</sequence>
<dbReference type="GO" id="GO:0004065">
    <property type="term" value="F:arylsulfatase activity"/>
    <property type="evidence" value="ECO:0007669"/>
    <property type="project" value="TreeGrafter"/>
</dbReference>
<accession>A0A382FPZ9</accession>
<evidence type="ECO:0000313" key="4">
    <source>
        <dbReference type="EMBL" id="SVB65138.1"/>
    </source>
</evidence>
<reference evidence="4" key="1">
    <citation type="submission" date="2018-05" db="EMBL/GenBank/DDBJ databases">
        <authorList>
            <person name="Lanie J.A."/>
            <person name="Ng W.-L."/>
            <person name="Kazmierczak K.M."/>
            <person name="Andrzejewski T.M."/>
            <person name="Davidsen T.M."/>
            <person name="Wayne K.J."/>
            <person name="Tettelin H."/>
            <person name="Glass J.I."/>
            <person name="Rusch D."/>
            <person name="Podicherti R."/>
            <person name="Tsui H.-C.T."/>
            <person name="Winkler M.E."/>
        </authorList>
    </citation>
    <scope>NUCLEOTIDE SEQUENCE</scope>
</reference>
<dbReference type="InterPro" id="IPR017850">
    <property type="entry name" value="Alkaline_phosphatase_core_sf"/>
</dbReference>
<evidence type="ECO:0000256" key="2">
    <source>
        <dbReference type="ARBA" id="ARBA00022801"/>
    </source>
</evidence>
<keyword evidence="2" id="KW-0378">Hydrolase</keyword>
<name>A0A382FPZ9_9ZZZZ</name>
<dbReference type="PANTHER" id="PTHR42693">
    <property type="entry name" value="ARYLSULFATASE FAMILY MEMBER"/>
    <property type="match status" value="1"/>
</dbReference>
<comment type="similarity">
    <text evidence="1">Belongs to the sulfatase family.</text>
</comment>
<feature type="non-terminal residue" evidence="4">
    <location>
        <position position="274"/>
    </location>
</feature>
<evidence type="ECO:0000256" key="1">
    <source>
        <dbReference type="ARBA" id="ARBA00008779"/>
    </source>
</evidence>
<protein>
    <recommendedName>
        <fullName evidence="3">Sulfatase N-terminal domain-containing protein</fullName>
    </recommendedName>
</protein>
<feature type="domain" description="Sulfatase N-terminal" evidence="3">
    <location>
        <begin position="5"/>
        <end position="223"/>
    </location>
</feature>
<gene>
    <name evidence="4" type="ORF">METZ01_LOCUS217992</name>
</gene>
<evidence type="ECO:0000259" key="3">
    <source>
        <dbReference type="Pfam" id="PF00884"/>
    </source>
</evidence>
<dbReference type="EMBL" id="UINC01051235">
    <property type="protein sequence ID" value="SVB65138.1"/>
    <property type="molecule type" value="Genomic_DNA"/>
</dbReference>
<dbReference type="SUPFAM" id="SSF53649">
    <property type="entry name" value="Alkaline phosphatase-like"/>
    <property type="match status" value="1"/>
</dbReference>
<dbReference type="PANTHER" id="PTHR42693:SF53">
    <property type="entry name" value="ENDO-4-O-SULFATASE"/>
    <property type="match status" value="1"/>
</dbReference>
<dbReference type="Gene3D" id="3.40.720.10">
    <property type="entry name" value="Alkaline Phosphatase, subunit A"/>
    <property type="match status" value="1"/>
</dbReference>
<proteinExistence type="inferred from homology"/>
<dbReference type="InterPro" id="IPR050738">
    <property type="entry name" value="Sulfatase"/>
</dbReference>
<organism evidence="4">
    <name type="scientific">marine metagenome</name>
    <dbReference type="NCBI Taxonomy" id="408172"/>
    <lineage>
        <taxon>unclassified sequences</taxon>
        <taxon>metagenomes</taxon>
        <taxon>ecological metagenomes</taxon>
    </lineage>
</organism>
<dbReference type="AlphaFoldDB" id="A0A382FPZ9"/>